<evidence type="ECO:0000256" key="5">
    <source>
        <dbReference type="ARBA" id="ARBA00023180"/>
    </source>
</evidence>
<dbReference type="EC" id="3.1.4.46" evidence="1"/>
<evidence type="ECO:0000256" key="6">
    <source>
        <dbReference type="ARBA" id="ARBA00047512"/>
    </source>
</evidence>
<dbReference type="GO" id="GO:0008889">
    <property type="term" value="F:glycerophosphodiester phosphodiesterase activity"/>
    <property type="evidence" value="ECO:0007669"/>
    <property type="project" value="UniProtKB-EC"/>
</dbReference>
<dbReference type="CDD" id="cd08604">
    <property type="entry name" value="GDPD_SHV3_repeat_2"/>
    <property type="match status" value="1"/>
</dbReference>
<gene>
    <name evidence="9" type="ORF">VFH_IV228320</name>
</gene>
<evidence type="ECO:0000313" key="10">
    <source>
        <dbReference type="Proteomes" id="UP001157006"/>
    </source>
</evidence>
<keyword evidence="5" id="KW-0325">Glycoprotein</keyword>
<keyword evidence="3" id="KW-0319">Glycerol metabolism</keyword>
<dbReference type="Pfam" id="PF03009">
    <property type="entry name" value="GDPD"/>
    <property type="match status" value="1"/>
</dbReference>
<dbReference type="FunFam" id="3.20.20.190:FF:000011">
    <property type="entry name" value="Glycerophosphodiester phosphodiesterase GDPDL3"/>
    <property type="match status" value="1"/>
</dbReference>
<evidence type="ECO:0000313" key="9">
    <source>
        <dbReference type="EMBL" id="CAI8611420.1"/>
    </source>
</evidence>
<dbReference type="PANTHER" id="PTHR43620">
    <property type="entry name" value="GLYCEROPHOSPHORYL DIESTER PHOSPHODIESTERASE"/>
    <property type="match status" value="1"/>
</dbReference>
<evidence type="ECO:0000259" key="8">
    <source>
        <dbReference type="PROSITE" id="PS51704"/>
    </source>
</evidence>
<reference evidence="9 10" key="1">
    <citation type="submission" date="2023-01" db="EMBL/GenBank/DDBJ databases">
        <authorList>
            <person name="Kreplak J."/>
        </authorList>
    </citation>
    <scope>NUCLEOTIDE SEQUENCE [LARGE SCALE GENOMIC DNA]</scope>
</reference>
<proteinExistence type="predicted"/>
<accession>A0AAV1AM11</accession>
<dbReference type="PANTHER" id="PTHR43620:SF44">
    <property type="entry name" value="GLYCEROPHOSPHODIESTER PHOSPHODIESTERASE GDPDL6-RELATED"/>
    <property type="match status" value="1"/>
</dbReference>
<feature type="domain" description="GP-PDE" evidence="8">
    <location>
        <begin position="105"/>
        <end position="398"/>
    </location>
</feature>
<protein>
    <recommendedName>
        <fullName evidence="1">glycerophosphodiester phosphodiesterase</fullName>
        <ecNumber evidence="1">3.1.4.46</ecNumber>
    </recommendedName>
</protein>
<name>A0AAV1AM11_VICFA</name>
<evidence type="ECO:0000256" key="4">
    <source>
        <dbReference type="ARBA" id="ARBA00022801"/>
    </source>
</evidence>
<keyword evidence="10" id="KW-1185">Reference proteome</keyword>
<dbReference type="InterPro" id="IPR017946">
    <property type="entry name" value="PLC-like_Pdiesterase_TIM-brl"/>
</dbReference>
<dbReference type="SUPFAM" id="SSF51695">
    <property type="entry name" value="PLC-like phosphodiesterases"/>
    <property type="match status" value="2"/>
</dbReference>
<dbReference type="AlphaFoldDB" id="A0AAV1AM11"/>
<feature type="chain" id="PRO_5043662177" description="glycerophosphodiester phosphodiesterase" evidence="7">
    <location>
        <begin position="20"/>
        <end position="806"/>
    </location>
</feature>
<dbReference type="GO" id="GO:0006071">
    <property type="term" value="P:glycerol metabolic process"/>
    <property type="evidence" value="ECO:0007669"/>
    <property type="project" value="UniProtKB-KW"/>
</dbReference>
<dbReference type="PROSITE" id="PS51704">
    <property type="entry name" value="GP_PDE"/>
    <property type="match status" value="2"/>
</dbReference>
<sequence>MMMLMVVLCNEILTSYLYALTECPFHPSNQQQRIIIILFWENKKMIRSFFLFSLFLHSTLAQIPAIPLDHAIPQKPVTPRKHATHHKHATPILVKKWSTLSGNEPIVIARGGFSGLYPEGTPDAISASKGISTFLCNLQLSKDGGAFCVTGDTLDNATTVALFDPKQKVYNINGKNVKGHFSIDYDSSQIDSNVTMIQSIFSRPSYYDGLDAVLNVDVLFGAEKPPVFWLNVQHAGFYAQYGVEAAQTVLEVLEACPIAFVSSSDIGFLKSIAGKTPRMTKVIFQLLNAMDVEASTKRPYGAIVKDLLTIKSFASGIMVPKDFIWPVKPDKYLGLPTTLVADAHKLGLEVYASGFANDIFSSYSYNYDPTAEYLQFLDSKDCVDGVVTDFPATASNAIRCFAQNNTAHKKGPTLIISNNGASGMYPGGTDLAYQQAITDGTDIIDCSVQMTKDGTPFCAASADLTLQSTAIMKFTGRSSVVPEIQPKSGIYTFDLTWTELQTVKPQTINTQGNDFQRNPADKNSGKFVTLPEFLELAKTKAVVGILIHIQNAAYLASKKGLDIVGAVTTALNNATFDKQTTQQVFIQSDDTSVLSKFKDIPSYKRVLYIQDKIDDIPVQTAEEIKKYADGVNLQKTSIIKTSESLLIGLTNAIKALKDLNLTVFAHTFNNEYLSLAFDYWSDPNLEISTFVKAAKVDGIVTDFPATAYRYMRSPCSDLLTRIPVEPKPGDLANTVPEDLKPAAEPPAPLLVSNVVDPPLPEVINLTKPEPAAATPPPKASGARAFTINSGSTLVAVLVVAVLYAGH</sequence>
<keyword evidence="2 7" id="KW-0732">Signal</keyword>
<dbReference type="InterPro" id="IPR030395">
    <property type="entry name" value="GP_PDE_dom"/>
</dbReference>
<feature type="signal peptide" evidence="7">
    <location>
        <begin position="1"/>
        <end position="19"/>
    </location>
</feature>
<evidence type="ECO:0000256" key="1">
    <source>
        <dbReference type="ARBA" id="ARBA00012247"/>
    </source>
</evidence>
<evidence type="ECO:0000256" key="2">
    <source>
        <dbReference type="ARBA" id="ARBA00022729"/>
    </source>
</evidence>
<dbReference type="Proteomes" id="UP001157006">
    <property type="component" value="Chromosome 4"/>
</dbReference>
<comment type="catalytic activity">
    <reaction evidence="6">
        <text>a sn-glycero-3-phosphodiester + H2O = an alcohol + sn-glycerol 3-phosphate + H(+)</text>
        <dbReference type="Rhea" id="RHEA:12969"/>
        <dbReference type="ChEBI" id="CHEBI:15377"/>
        <dbReference type="ChEBI" id="CHEBI:15378"/>
        <dbReference type="ChEBI" id="CHEBI:30879"/>
        <dbReference type="ChEBI" id="CHEBI:57597"/>
        <dbReference type="ChEBI" id="CHEBI:83408"/>
        <dbReference type="EC" id="3.1.4.46"/>
    </reaction>
</comment>
<dbReference type="GO" id="GO:0006629">
    <property type="term" value="P:lipid metabolic process"/>
    <property type="evidence" value="ECO:0007669"/>
    <property type="project" value="InterPro"/>
</dbReference>
<evidence type="ECO:0000256" key="3">
    <source>
        <dbReference type="ARBA" id="ARBA00022798"/>
    </source>
</evidence>
<evidence type="ECO:0000256" key="7">
    <source>
        <dbReference type="SAM" id="SignalP"/>
    </source>
</evidence>
<keyword evidence="4" id="KW-0378">Hydrolase</keyword>
<organism evidence="9 10">
    <name type="scientific">Vicia faba</name>
    <name type="common">Broad bean</name>
    <name type="synonym">Faba vulgaris</name>
    <dbReference type="NCBI Taxonomy" id="3906"/>
    <lineage>
        <taxon>Eukaryota</taxon>
        <taxon>Viridiplantae</taxon>
        <taxon>Streptophyta</taxon>
        <taxon>Embryophyta</taxon>
        <taxon>Tracheophyta</taxon>
        <taxon>Spermatophyta</taxon>
        <taxon>Magnoliopsida</taxon>
        <taxon>eudicotyledons</taxon>
        <taxon>Gunneridae</taxon>
        <taxon>Pentapetalae</taxon>
        <taxon>rosids</taxon>
        <taxon>fabids</taxon>
        <taxon>Fabales</taxon>
        <taxon>Fabaceae</taxon>
        <taxon>Papilionoideae</taxon>
        <taxon>50 kb inversion clade</taxon>
        <taxon>NPAAA clade</taxon>
        <taxon>Hologalegina</taxon>
        <taxon>IRL clade</taxon>
        <taxon>Fabeae</taxon>
        <taxon>Vicia</taxon>
    </lineage>
</organism>
<dbReference type="EMBL" id="OX451739">
    <property type="protein sequence ID" value="CAI8611420.1"/>
    <property type="molecule type" value="Genomic_DNA"/>
</dbReference>
<dbReference type="Gene3D" id="3.20.20.190">
    <property type="entry name" value="Phosphatidylinositol (PI) phosphodiesterase"/>
    <property type="match status" value="2"/>
</dbReference>
<feature type="domain" description="GP-PDE" evidence="8">
    <location>
        <begin position="413"/>
        <end position="711"/>
    </location>
</feature>